<dbReference type="EMBL" id="CP006868">
    <property type="protein sequence ID" value="UXD21291.1"/>
    <property type="molecule type" value="Genomic_DNA"/>
</dbReference>
<dbReference type="KEGG" id="ipc:IPA_02355"/>
<dbReference type="SUPFAM" id="SSF63393">
    <property type="entry name" value="RNA polymerase subunits"/>
    <property type="match status" value="1"/>
</dbReference>
<evidence type="ECO:0000256" key="8">
    <source>
        <dbReference type="HAMAP-Rule" id="MF_00615"/>
    </source>
</evidence>
<proteinExistence type="inferred from homology"/>
<evidence type="ECO:0000256" key="6">
    <source>
        <dbReference type="ARBA" id="ARBA00022833"/>
    </source>
</evidence>
<keyword evidence="4 8" id="KW-0548">Nucleotidyltransferase</keyword>
<comment type="subunit">
    <text evidence="8">Part of the RNA polymerase complex.</text>
</comment>
<feature type="binding site" evidence="8">
    <location>
        <position position="16"/>
    </location>
    <ligand>
        <name>Zn(2+)</name>
        <dbReference type="ChEBI" id="CHEBI:29105"/>
    </ligand>
</feature>
<comment type="similarity">
    <text evidence="8">Belongs to the archaeal Rpo12/eukaryotic RPC10 RNA polymerase subunit family.</text>
</comment>
<dbReference type="GO" id="GO:0003899">
    <property type="term" value="F:DNA-directed RNA polymerase activity"/>
    <property type="evidence" value="ECO:0007669"/>
    <property type="project" value="UniProtKB-UniRule"/>
</dbReference>
<evidence type="ECO:0000256" key="7">
    <source>
        <dbReference type="ARBA" id="ARBA00023163"/>
    </source>
</evidence>
<dbReference type="AlphaFoldDB" id="A0A977K991"/>
<dbReference type="GO" id="GO:0005737">
    <property type="term" value="C:cytoplasm"/>
    <property type="evidence" value="ECO:0007669"/>
    <property type="project" value="UniProtKB-SubCell"/>
</dbReference>
<organism evidence="9 10">
    <name type="scientific">Ignicoccus pacificus DSM 13166</name>
    <dbReference type="NCBI Taxonomy" id="940294"/>
    <lineage>
        <taxon>Archaea</taxon>
        <taxon>Thermoproteota</taxon>
        <taxon>Thermoprotei</taxon>
        <taxon>Desulfurococcales</taxon>
        <taxon>Desulfurococcaceae</taxon>
        <taxon>Ignicoccus</taxon>
    </lineage>
</organism>
<dbReference type="GO" id="GO:0000428">
    <property type="term" value="C:DNA-directed RNA polymerase complex"/>
    <property type="evidence" value="ECO:0007669"/>
    <property type="project" value="UniProtKB-KW"/>
</dbReference>
<reference evidence="9" key="1">
    <citation type="submission" date="2013-11" db="EMBL/GenBank/DDBJ databases">
        <title>Comparative genomics of Ignicoccus.</title>
        <authorList>
            <person name="Podar M."/>
        </authorList>
    </citation>
    <scope>NUCLEOTIDE SEQUENCE</scope>
    <source>
        <strain evidence="9">DSM 13166</strain>
    </source>
</reference>
<dbReference type="InterPro" id="IPR023464">
    <property type="entry name" value="Rpo12"/>
</dbReference>
<comment type="subcellular location">
    <subcellularLocation>
        <location evidence="8">Cytoplasm</location>
    </subcellularLocation>
</comment>
<sequence length="56" mass="6543">MRYGRALSAVYKCARCGRTVTPEELEKMRIGIKCPYCYYKILYKVRTKGTVYVKAI</sequence>
<evidence type="ECO:0000313" key="10">
    <source>
        <dbReference type="Proteomes" id="UP001063698"/>
    </source>
</evidence>
<keyword evidence="5 8" id="KW-0479">Metal-binding</keyword>
<keyword evidence="10" id="KW-1185">Reference proteome</keyword>
<evidence type="ECO:0000256" key="5">
    <source>
        <dbReference type="ARBA" id="ARBA00022723"/>
    </source>
</evidence>
<comment type="catalytic activity">
    <reaction evidence="8">
        <text>RNA(n) + a ribonucleoside 5'-triphosphate = RNA(n+1) + diphosphate</text>
        <dbReference type="Rhea" id="RHEA:21248"/>
        <dbReference type="Rhea" id="RHEA-COMP:14527"/>
        <dbReference type="Rhea" id="RHEA-COMP:17342"/>
        <dbReference type="ChEBI" id="CHEBI:33019"/>
        <dbReference type="ChEBI" id="CHEBI:61557"/>
        <dbReference type="ChEBI" id="CHEBI:140395"/>
        <dbReference type="EC" id="2.7.7.6"/>
    </reaction>
</comment>
<dbReference type="GO" id="GO:0008270">
    <property type="term" value="F:zinc ion binding"/>
    <property type="evidence" value="ECO:0007669"/>
    <property type="project" value="UniProtKB-UniRule"/>
</dbReference>
<keyword evidence="7 8" id="KW-0804">Transcription</keyword>
<evidence type="ECO:0000256" key="1">
    <source>
        <dbReference type="ARBA" id="ARBA00022478"/>
    </source>
</evidence>
<keyword evidence="6 8" id="KW-0862">Zinc</keyword>
<name>A0A977K991_9CREN</name>
<feature type="binding site" evidence="8">
    <location>
        <position position="34"/>
    </location>
    <ligand>
        <name>Zn(2+)</name>
        <dbReference type="ChEBI" id="CHEBI:29105"/>
    </ligand>
</feature>
<gene>
    <name evidence="8" type="primary">rpo12</name>
    <name evidence="8" type="synonym">rpoP</name>
    <name evidence="9" type="ORF">IPA_02355</name>
</gene>
<feature type="binding site" evidence="8">
    <location>
        <position position="37"/>
    </location>
    <ligand>
        <name>Zn(2+)</name>
        <dbReference type="ChEBI" id="CHEBI:29105"/>
    </ligand>
</feature>
<dbReference type="InterPro" id="IPR029040">
    <property type="entry name" value="RPABC4/Spt4"/>
</dbReference>
<keyword evidence="1 8" id="KW-0240">DNA-directed RNA polymerase</keyword>
<keyword evidence="2 8" id="KW-0963">Cytoplasm</keyword>
<dbReference type="Proteomes" id="UP001063698">
    <property type="component" value="Chromosome"/>
</dbReference>
<comment type="function">
    <text evidence="8">DNA-dependent RNA polymerase (RNAP) catalyzes the transcription of DNA into RNA using the four ribonucleoside triphosphates as substrates.</text>
</comment>
<dbReference type="GO" id="GO:0003677">
    <property type="term" value="F:DNA binding"/>
    <property type="evidence" value="ECO:0007669"/>
    <property type="project" value="InterPro"/>
</dbReference>
<protein>
    <recommendedName>
        <fullName evidence="8">DNA-directed RNA polymerase subunit Rpo12</fullName>
        <ecNumber evidence="8">2.7.7.6</ecNumber>
    </recommendedName>
    <alternativeName>
        <fullName evidence="8">DNA-directed RNA polymerase subunit P</fullName>
    </alternativeName>
</protein>
<accession>A0A977K991</accession>
<dbReference type="GO" id="GO:0006351">
    <property type="term" value="P:DNA-templated transcription"/>
    <property type="evidence" value="ECO:0007669"/>
    <property type="project" value="UniProtKB-UniRule"/>
</dbReference>
<comment type="cofactor">
    <cofactor evidence="8">
        <name>Zn(2+)</name>
        <dbReference type="ChEBI" id="CHEBI:29105"/>
    </cofactor>
    <text evidence="8">Binds 1 zinc ion.</text>
</comment>
<dbReference type="HAMAP" id="MF_00615">
    <property type="entry name" value="RNApol_arch_Rpo12"/>
    <property type="match status" value="1"/>
</dbReference>
<dbReference type="EC" id="2.7.7.6" evidence="8"/>
<evidence type="ECO:0000256" key="3">
    <source>
        <dbReference type="ARBA" id="ARBA00022679"/>
    </source>
</evidence>
<keyword evidence="3 8" id="KW-0808">Transferase</keyword>
<evidence type="ECO:0000313" key="9">
    <source>
        <dbReference type="EMBL" id="UXD21291.1"/>
    </source>
</evidence>
<evidence type="ECO:0000256" key="4">
    <source>
        <dbReference type="ARBA" id="ARBA00022695"/>
    </source>
</evidence>
<dbReference type="InterPro" id="IPR006591">
    <property type="entry name" value="RNAP_P/RPABC4"/>
</dbReference>
<evidence type="ECO:0000256" key="2">
    <source>
        <dbReference type="ARBA" id="ARBA00022490"/>
    </source>
</evidence>
<dbReference type="Gene3D" id="2.20.28.30">
    <property type="entry name" value="RNA polymerase ii, chain L"/>
    <property type="match status" value="1"/>
</dbReference>
<dbReference type="SMART" id="SM00659">
    <property type="entry name" value="RPOLCX"/>
    <property type="match status" value="1"/>
</dbReference>